<evidence type="ECO:0000256" key="1">
    <source>
        <dbReference type="SAM" id="SignalP"/>
    </source>
</evidence>
<dbReference type="RefSeq" id="WP_123271932.1">
    <property type="nucleotide sequence ID" value="NZ_RJJQ01000014.1"/>
</dbReference>
<evidence type="ECO:0000313" key="2">
    <source>
        <dbReference type="EMBL" id="RNI20837.1"/>
    </source>
</evidence>
<dbReference type="Proteomes" id="UP000271678">
    <property type="component" value="Unassembled WGS sequence"/>
</dbReference>
<comment type="caution">
    <text evidence="2">The sequence shown here is derived from an EMBL/GenBank/DDBJ whole genome shotgun (WGS) entry which is preliminary data.</text>
</comment>
<gene>
    <name evidence="2" type="ORF">EFY87_13060</name>
</gene>
<organism evidence="2 3">
    <name type="scientific">Flexivirga caeni</name>
    <dbReference type="NCBI Taxonomy" id="2294115"/>
    <lineage>
        <taxon>Bacteria</taxon>
        <taxon>Bacillati</taxon>
        <taxon>Actinomycetota</taxon>
        <taxon>Actinomycetes</taxon>
        <taxon>Micrococcales</taxon>
        <taxon>Dermacoccaceae</taxon>
        <taxon>Flexivirga</taxon>
    </lineage>
</organism>
<evidence type="ECO:0000313" key="3">
    <source>
        <dbReference type="Proteomes" id="UP000271678"/>
    </source>
</evidence>
<accession>A0A3M9M6J8</accession>
<keyword evidence="3" id="KW-1185">Reference proteome</keyword>
<dbReference type="AlphaFoldDB" id="A0A3M9M6J8"/>
<dbReference type="EMBL" id="RJJQ01000014">
    <property type="protein sequence ID" value="RNI20837.1"/>
    <property type="molecule type" value="Genomic_DNA"/>
</dbReference>
<proteinExistence type="predicted"/>
<sequence length="104" mass="10792">MKSTKWVALALTAGAAVSVVNAGPAKATVSSDQALVTAARADLTPDNQAIFDTLTTAQQLEFGHLMADSANSTDVFDDSLQAQYPDYQITDDTGDDTTPGPNAT</sequence>
<name>A0A3M9M6J8_9MICO</name>
<reference evidence="2 3" key="1">
    <citation type="submission" date="2018-11" db="EMBL/GenBank/DDBJ databases">
        <title>Draft genome of Simplicispira Flexivirga sp. BO-16.</title>
        <authorList>
            <person name="Im W.T."/>
        </authorList>
    </citation>
    <scope>NUCLEOTIDE SEQUENCE [LARGE SCALE GENOMIC DNA]</scope>
    <source>
        <strain evidence="2 3">BO-16</strain>
    </source>
</reference>
<protein>
    <submittedName>
        <fullName evidence="2">Uncharacterized protein</fullName>
    </submittedName>
</protein>
<keyword evidence="1" id="KW-0732">Signal</keyword>
<feature type="chain" id="PRO_5039619631" evidence="1">
    <location>
        <begin position="23"/>
        <end position="104"/>
    </location>
</feature>
<feature type="signal peptide" evidence="1">
    <location>
        <begin position="1"/>
        <end position="22"/>
    </location>
</feature>